<evidence type="ECO:0000313" key="3">
    <source>
        <dbReference type="Proteomes" id="UP001066276"/>
    </source>
</evidence>
<organism evidence="2 3">
    <name type="scientific">Pleurodeles waltl</name>
    <name type="common">Iberian ribbed newt</name>
    <dbReference type="NCBI Taxonomy" id="8319"/>
    <lineage>
        <taxon>Eukaryota</taxon>
        <taxon>Metazoa</taxon>
        <taxon>Chordata</taxon>
        <taxon>Craniata</taxon>
        <taxon>Vertebrata</taxon>
        <taxon>Euteleostomi</taxon>
        <taxon>Amphibia</taxon>
        <taxon>Batrachia</taxon>
        <taxon>Caudata</taxon>
        <taxon>Salamandroidea</taxon>
        <taxon>Salamandridae</taxon>
        <taxon>Pleurodelinae</taxon>
        <taxon>Pleurodeles</taxon>
    </lineage>
</organism>
<protein>
    <submittedName>
        <fullName evidence="2">Uncharacterized protein</fullName>
    </submittedName>
</protein>
<evidence type="ECO:0000256" key="1">
    <source>
        <dbReference type="SAM" id="MobiDB-lite"/>
    </source>
</evidence>
<accession>A0AAV7MM38</accession>
<feature type="compositionally biased region" description="Basic and acidic residues" evidence="1">
    <location>
        <begin position="28"/>
        <end position="37"/>
    </location>
</feature>
<comment type="caution">
    <text evidence="2">The sequence shown here is derived from an EMBL/GenBank/DDBJ whole genome shotgun (WGS) entry which is preliminary data.</text>
</comment>
<feature type="compositionally biased region" description="Basic residues" evidence="1">
    <location>
        <begin position="84"/>
        <end position="100"/>
    </location>
</feature>
<feature type="compositionally biased region" description="Basic and acidic residues" evidence="1">
    <location>
        <begin position="101"/>
        <end position="117"/>
    </location>
</feature>
<feature type="compositionally biased region" description="Basic and acidic residues" evidence="1">
    <location>
        <begin position="48"/>
        <end position="63"/>
    </location>
</feature>
<feature type="region of interest" description="Disordered" evidence="1">
    <location>
        <begin position="1"/>
        <end position="150"/>
    </location>
</feature>
<sequence>MTNCSRATDAAAPFHADPGKAWHLTATTEDKTPENRNPDILIPIALPVEERTPHCREEKEVADKAGNPDIRVPKRVKSGEGAQRRRRTPRRKMPRRKGRRLRTERTSKDPKEPEIHTLGKQKQRTTERPPRRDRRGPRDSNSATSLEGRG</sequence>
<proteinExistence type="predicted"/>
<dbReference type="AlphaFoldDB" id="A0AAV7MM38"/>
<dbReference type="Proteomes" id="UP001066276">
    <property type="component" value="Chromosome 9"/>
</dbReference>
<keyword evidence="3" id="KW-1185">Reference proteome</keyword>
<reference evidence="2" key="1">
    <citation type="journal article" date="2022" name="bioRxiv">
        <title>Sequencing and chromosome-scale assembly of the giantPleurodeles waltlgenome.</title>
        <authorList>
            <person name="Brown T."/>
            <person name="Elewa A."/>
            <person name="Iarovenko S."/>
            <person name="Subramanian E."/>
            <person name="Araus A.J."/>
            <person name="Petzold A."/>
            <person name="Susuki M."/>
            <person name="Suzuki K.-i.T."/>
            <person name="Hayashi T."/>
            <person name="Toyoda A."/>
            <person name="Oliveira C."/>
            <person name="Osipova E."/>
            <person name="Leigh N.D."/>
            <person name="Simon A."/>
            <person name="Yun M.H."/>
        </authorList>
    </citation>
    <scope>NUCLEOTIDE SEQUENCE</scope>
    <source>
        <strain evidence="2">20211129_DDA</strain>
        <tissue evidence="2">Liver</tissue>
    </source>
</reference>
<dbReference type="EMBL" id="JANPWB010000013">
    <property type="protein sequence ID" value="KAJ1104841.1"/>
    <property type="molecule type" value="Genomic_DNA"/>
</dbReference>
<evidence type="ECO:0000313" key="2">
    <source>
        <dbReference type="EMBL" id="KAJ1104841.1"/>
    </source>
</evidence>
<name>A0AAV7MM38_PLEWA</name>
<gene>
    <name evidence="2" type="ORF">NDU88_002250</name>
</gene>
<feature type="compositionally biased region" description="Polar residues" evidence="1">
    <location>
        <begin position="140"/>
        <end position="150"/>
    </location>
</feature>